<accession>A0A6A6U1A5</accession>
<feature type="transmembrane region" description="Helical" evidence="6">
    <location>
        <begin position="447"/>
        <end position="468"/>
    </location>
</feature>
<evidence type="ECO:0000313" key="8">
    <source>
        <dbReference type="Proteomes" id="UP000799302"/>
    </source>
</evidence>
<sequence>MAEHSETTPLLSTSEQPASQPNHASNPASSSAVHTLKSTAQGLRTHLKTYSTLYLIILFVLAIDFPSFMSQTASLRVYELAICRDYYREHDPSVIDPHGFIDEHLCKLKGIQSGVSNMKALKAFLDEFIGALMVIPYGIAADTYGRKMVVVLSVIGLLMASSWEILVLRCFDIFPTNAFYFASGFLVIGGGNSVVVPVLLTMLADTSPPEYRTEVFFYFTSSFLVTEILAPPIGKHLMDAIGPYNTVIIIIPACLSSLSFVFVIPETLQKSEQVEEPGTASLSSDSSLLSKIQAKVIGIKMHLKEGALPLLKRPVLILVLLAMSLNKLSRPILMVTLQYVSAVFGWTLGETSYLLSLQATVQLGLCTIVLPIIHRYLNHRVKDTRKANLIFAKGCTIFLVAGALTMGFSRVISVFITGMVIFLLGYGYGAALRSWATELVPKNEVALLYTVMALFDGVGALAGAPLLYGSLSYGLGHGGSLIGLPYFVAAILFGLSALLTWNLSEGEKIEEEETEG</sequence>
<gene>
    <name evidence="7" type="ORF">BT63DRAFT_83807</name>
</gene>
<evidence type="ECO:0000256" key="2">
    <source>
        <dbReference type="ARBA" id="ARBA00022692"/>
    </source>
</evidence>
<protein>
    <submittedName>
        <fullName evidence="7">MFS general substrate transporter</fullName>
    </submittedName>
</protein>
<feature type="transmembrane region" description="Helical" evidence="6">
    <location>
        <begin position="480"/>
        <end position="501"/>
    </location>
</feature>
<feature type="transmembrane region" description="Helical" evidence="6">
    <location>
        <begin position="355"/>
        <end position="377"/>
    </location>
</feature>
<dbReference type="Proteomes" id="UP000799302">
    <property type="component" value="Unassembled WGS sequence"/>
</dbReference>
<dbReference type="Pfam" id="PF07690">
    <property type="entry name" value="MFS_1"/>
    <property type="match status" value="1"/>
</dbReference>
<reference evidence="7" key="1">
    <citation type="journal article" date="2020" name="Stud. Mycol.">
        <title>101 Dothideomycetes genomes: a test case for predicting lifestyles and emergence of pathogens.</title>
        <authorList>
            <person name="Haridas S."/>
            <person name="Albert R."/>
            <person name="Binder M."/>
            <person name="Bloem J."/>
            <person name="Labutti K."/>
            <person name="Salamov A."/>
            <person name="Andreopoulos B."/>
            <person name="Baker S."/>
            <person name="Barry K."/>
            <person name="Bills G."/>
            <person name="Bluhm B."/>
            <person name="Cannon C."/>
            <person name="Castanera R."/>
            <person name="Culley D."/>
            <person name="Daum C."/>
            <person name="Ezra D."/>
            <person name="Gonzalez J."/>
            <person name="Henrissat B."/>
            <person name="Kuo A."/>
            <person name="Liang C."/>
            <person name="Lipzen A."/>
            <person name="Lutzoni F."/>
            <person name="Magnuson J."/>
            <person name="Mondo S."/>
            <person name="Nolan M."/>
            <person name="Ohm R."/>
            <person name="Pangilinan J."/>
            <person name="Park H.-J."/>
            <person name="Ramirez L."/>
            <person name="Alfaro M."/>
            <person name="Sun H."/>
            <person name="Tritt A."/>
            <person name="Yoshinaga Y."/>
            <person name="Zwiers L.-H."/>
            <person name="Turgeon B."/>
            <person name="Goodwin S."/>
            <person name="Spatafora J."/>
            <person name="Crous P."/>
            <person name="Grigoriev I."/>
        </authorList>
    </citation>
    <scope>NUCLEOTIDE SEQUENCE</scope>
    <source>
        <strain evidence="7">CBS 115976</strain>
    </source>
</reference>
<evidence type="ECO:0000313" key="7">
    <source>
        <dbReference type="EMBL" id="KAF2665053.1"/>
    </source>
</evidence>
<feature type="compositionally biased region" description="Polar residues" evidence="5">
    <location>
        <begin position="7"/>
        <end position="16"/>
    </location>
</feature>
<dbReference type="AlphaFoldDB" id="A0A6A6U1A5"/>
<dbReference type="InterPro" id="IPR011701">
    <property type="entry name" value="MFS"/>
</dbReference>
<feature type="transmembrane region" description="Helical" evidence="6">
    <location>
        <begin position="246"/>
        <end position="264"/>
    </location>
</feature>
<evidence type="ECO:0000256" key="5">
    <source>
        <dbReference type="SAM" id="MobiDB-lite"/>
    </source>
</evidence>
<evidence type="ECO:0000256" key="3">
    <source>
        <dbReference type="ARBA" id="ARBA00022989"/>
    </source>
</evidence>
<dbReference type="OrthoDB" id="194139at2759"/>
<organism evidence="7 8">
    <name type="scientific">Microthyrium microscopicum</name>
    <dbReference type="NCBI Taxonomy" id="703497"/>
    <lineage>
        <taxon>Eukaryota</taxon>
        <taxon>Fungi</taxon>
        <taxon>Dikarya</taxon>
        <taxon>Ascomycota</taxon>
        <taxon>Pezizomycotina</taxon>
        <taxon>Dothideomycetes</taxon>
        <taxon>Dothideomycetes incertae sedis</taxon>
        <taxon>Microthyriales</taxon>
        <taxon>Microthyriaceae</taxon>
        <taxon>Microthyrium</taxon>
    </lineage>
</organism>
<keyword evidence="2 6" id="KW-0812">Transmembrane</keyword>
<feature type="compositionally biased region" description="Low complexity" evidence="5">
    <location>
        <begin position="17"/>
        <end position="31"/>
    </location>
</feature>
<feature type="region of interest" description="Disordered" evidence="5">
    <location>
        <begin position="1"/>
        <end position="31"/>
    </location>
</feature>
<dbReference type="PANTHER" id="PTHR23507">
    <property type="entry name" value="ZGC:174356"/>
    <property type="match status" value="1"/>
</dbReference>
<dbReference type="InterPro" id="IPR036259">
    <property type="entry name" value="MFS_trans_sf"/>
</dbReference>
<evidence type="ECO:0000256" key="1">
    <source>
        <dbReference type="ARBA" id="ARBA00004141"/>
    </source>
</evidence>
<feature type="transmembrane region" description="Helical" evidence="6">
    <location>
        <begin position="215"/>
        <end position="234"/>
    </location>
</feature>
<keyword evidence="4 6" id="KW-0472">Membrane</keyword>
<feature type="transmembrane region" description="Helical" evidence="6">
    <location>
        <begin position="414"/>
        <end position="435"/>
    </location>
</feature>
<dbReference type="EMBL" id="MU004241">
    <property type="protein sequence ID" value="KAF2665053.1"/>
    <property type="molecule type" value="Genomic_DNA"/>
</dbReference>
<feature type="transmembrane region" description="Helical" evidence="6">
    <location>
        <begin position="52"/>
        <end position="69"/>
    </location>
</feature>
<dbReference type="Gene3D" id="1.20.1250.20">
    <property type="entry name" value="MFS general substrate transporter like domains"/>
    <property type="match status" value="1"/>
</dbReference>
<feature type="transmembrane region" description="Helical" evidence="6">
    <location>
        <begin position="389"/>
        <end position="408"/>
    </location>
</feature>
<keyword evidence="3 6" id="KW-1133">Transmembrane helix</keyword>
<comment type="subcellular location">
    <subcellularLocation>
        <location evidence="1">Membrane</location>
        <topology evidence="1">Multi-pass membrane protein</topology>
    </subcellularLocation>
</comment>
<name>A0A6A6U1A5_9PEZI</name>
<dbReference type="GO" id="GO:0016020">
    <property type="term" value="C:membrane"/>
    <property type="evidence" value="ECO:0007669"/>
    <property type="project" value="UniProtKB-SubCell"/>
</dbReference>
<evidence type="ECO:0000256" key="6">
    <source>
        <dbReference type="SAM" id="Phobius"/>
    </source>
</evidence>
<dbReference type="SUPFAM" id="SSF103473">
    <property type="entry name" value="MFS general substrate transporter"/>
    <property type="match status" value="1"/>
</dbReference>
<proteinExistence type="predicted"/>
<dbReference type="GO" id="GO:0022857">
    <property type="term" value="F:transmembrane transporter activity"/>
    <property type="evidence" value="ECO:0007669"/>
    <property type="project" value="InterPro"/>
</dbReference>
<evidence type="ECO:0000256" key="4">
    <source>
        <dbReference type="ARBA" id="ARBA00023136"/>
    </source>
</evidence>
<feature type="transmembrane region" description="Helical" evidence="6">
    <location>
        <begin position="148"/>
        <end position="166"/>
    </location>
</feature>
<keyword evidence="8" id="KW-1185">Reference proteome</keyword>
<feature type="transmembrane region" description="Helical" evidence="6">
    <location>
        <begin position="178"/>
        <end position="203"/>
    </location>
</feature>
<dbReference type="PANTHER" id="PTHR23507:SF1">
    <property type="entry name" value="FI18259P1-RELATED"/>
    <property type="match status" value="1"/>
</dbReference>